<name>A0AAD7ZYR7_DIPPU</name>
<dbReference type="AlphaFoldDB" id="A0AAD7ZYR7"/>
<dbReference type="Proteomes" id="UP001233999">
    <property type="component" value="Unassembled WGS sequence"/>
</dbReference>
<dbReference type="PANTHER" id="PTHR39079">
    <property type="entry name" value="FI08034P-RELATED"/>
    <property type="match status" value="1"/>
</dbReference>
<dbReference type="Pfam" id="PF14924">
    <property type="entry name" value="MAP10_N"/>
    <property type="match status" value="1"/>
</dbReference>
<dbReference type="Pfam" id="PF16003">
    <property type="entry name" value="DUF4776"/>
    <property type="match status" value="1"/>
</dbReference>
<keyword evidence="4" id="KW-1185">Reference proteome</keyword>
<evidence type="ECO:0000259" key="2">
    <source>
        <dbReference type="Pfam" id="PF16003"/>
    </source>
</evidence>
<gene>
    <name evidence="3" type="ORF">L9F63_017483</name>
</gene>
<feature type="region of interest" description="Disordered" evidence="1">
    <location>
        <begin position="712"/>
        <end position="731"/>
    </location>
</feature>
<sequence>MELIKSIKRCPLHMTLMRKRPGTCPPEILGSTDVFLTSDMCKAIKKAMISTDETPIPSILQDSYNLRNEKQEDIGFISVFIRLSCFGQSIVTQFKLVNETNSFLFKNSKEVASFECENCECGTDDQPCSSGEQRPKSGQSKAASCGCTSDEYTSEADLRRPTYNKKDCGSETCENRIVDYVEIPRPIPEPCERSGKMTCCNTCGNSSPKDCGPLYPCGMCGESRRLKSSDCGPMYPCGNCGNKSQPIPRDCGPTYPCRVCGNILNKPKDCGPTYPCGECGRKVEKKSVDCGPAYPCGVCDSSSQNKPEDCEPTYPCGACSSKSKKRLKDCGPSYPCGACGTIKSSCSQNASQEKQICRKCIQKRPNPSREPLIYCDECGITPASKCPGEQEFSGLPCCECGDTIDESENNYVDNICDICSQCLDVLRPPFSERAEDDVVPVMPQTCSQHNIYDPEIDKNICPAKVKEKSEEWQEMLTCKCDNEHITELYDKLQKEGAEKHRNPPVRYDTTGCLSPAFGGKYEPEELAIYPNIRYDTTGALSAAHNHPPVRYDTTGALSSAYKGGDPTLIYDKSGIGYPQVYESASSPGMVQSTAIDPAFQGSGMEKQSYSEALVAVMAKRKKRRKCWRPPPKNRKKYVYTWGGTYPGMKIGHRFCVDQLGLVPARMGWSWDNPIGLKFRPGWRPGAINRKVISIMRSVKRAAGLKLRPLAKKHRKSLGEGSTDEKPQLPPTLHVHRRDGAYYISMHPMNLVPEENNVPLQFRIPSKKKDEDGDTCTCNDSDSSSDLEVEFMAPGVYWSSEKDKKTACTQCFECEFPPDPEQQLMMELQARSKAVPEKNKNAKKGNKGKGVNDNHGSPDPDTSPRVVGWDRDDQPTAVSKKKFKTK</sequence>
<feature type="domain" description="DUF4776" evidence="2">
    <location>
        <begin position="617"/>
        <end position="763"/>
    </location>
</feature>
<proteinExistence type="predicted"/>
<evidence type="ECO:0000256" key="1">
    <source>
        <dbReference type="SAM" id="MobiDB-lite"/>
    </source>
</evidence>
<comment type="caution">
    <text evidence="3">The sequence shown here is derived from an EMBL/GenBank/DDBJ whole genome shotgun (WGS) entry which is preliminary data.</text>
</comment>
<reference evidence="3" key="1">
    <citation type="journal article" date="2023" name="IScience">
        <title>Live-bearing cockroach genome reveals convergent evolutionary mechanisms linked to viviparity in insects and beyond.</title>
        <authorList>
            <person name="Fouks B."/>
            <person name="Harrison M.C."/>
            <person name="Mikhailova A.A."/>
            <person name="Marchal E."/>
            <person name="English S."/>
            <person name="Carruthers M."/>
            <person name="Jennings E.C."/>
            <person name="Chiamaka E.L."/>
            <person name="Frigard R.A."/>
            <person name="Pippel M."/>
            <person name="Attardo G.M."/>
            <person name="Benoit J.B."/>
            <person name="Bornberg-Bauer E."/>
            <person name="Tobe S.S."/>
        </authorList>
    </citation>
    <scope>NUCLEOTIDE SEQUENCE</scope>
    <source>
        <strain evidence="3">Stay&amp;Tobe</strain>
    </source>
</reference>
<organism evidence="3 4">
    <name type="scientific">Diploptera punctata</name>
    <name type="common">Pacific beetle cockroach</name>
    <dbReference type="NCBI Taxonomy" id="6984"/>
    <lineage>
        <taxon>Eukaryota</taxon>
        <taxon>Metazoa</taxon>
        <taxon>Ecdysozoa</taxon>
        <taxon>Arthropoda</taxon>
        <taxon>Hexapoda</taxon>
        <taxon>Insecta</taxon>
        <taxon>Pterygota</taxon>
        <taxon>Neoptera</taxon>
        <taxon>Polyneoptera</taxon>
        <taxon>Dictyoptera</taxon>
        <taxon>Blattodea</taxon>
        <taxon>Blaberoidea</taxon>
        <taxon>Blaberidae</taxon>
        <taxon>Diplopterinae</taxon>
        <taxon>Diploptera</taxon>
    </lineage>
</organism>
<dbReference type="InterPro" id="IPR031949">
    <property type="entry name" value="DUF4776"/>
</dbReference>
<accession>A0AAD7ZYR7</accession>
<evidence type="ECO:0000313" key="3">
    <source>
        <dbReference type="EMBL" id="KAJ9589324.1"/>
    </source>
</evidence>
<reference evidence="3" key="2">
    <citation type="submission" date="2023-05" db="EMBL/GenBank/DDBJ databases">
        <authorList>
            <person name="Fouks B."/>
        </authorList>
    </citation>
    <scope>NUCLEOTIDE SEQUENCE</scope>
    <source>
        <strain evidence="3">Stay&amp;Tobe</strain>
        <tissue evidence="3">Testes</tissue>
    </source>
</reference>
<evidence type="ECO:0000313" key="4">
    <source>
        <dbReference type="Proteomes" id="UP001233999"/>
    </source>
</evidence>
<dbReference type="PANTHER" id="PTHR39079:SF1">
    <property type="entry name" value="GH11706P-RELATED"/>
    <property type="match status" value="1"/>
</dbReference>
<feature type="region of interest" description="Disordered" evidence="1">
    <location>
        <begin position="832"/>
        <end position="885"/>
    </location>
</feature>
<protein>
    <recommendedName>
        <fullName evidence="2">DUF4776 domain-containing protein</fullName>
    </recommendedName>
</protein>
<dbReference type="EMBL" id="JASPKZ010004951">
    <property type="protein sequence ID" value="KAJ9589324.1"/>
    <property type="molecule type" value="Genomic_DNA"/>
</dbReference>